<comment type="subcellular location">
    <subcellularLocation>
        <location evidence="1">Mitochondrion</location>
    </subcellularLocation>
</comment>
<evidence type="ECO:0000313" key="12">
    <source>
        <dbReference type="RefSeq" id="XP_032822897.1"/>
    </source>
</evidence>
<evidence type="ECO:0000256" key="9">
    <source>
        <dbReference type="ARBA" id="ARBA00041206"/>
    </source>
</evidence>
<organism evidence="10 12">
    <name type="scientific">Petromyzon marinus</name>
    <name type="common">Sea lamprey</name>
    <dbReference type="NCBI Taxonomy" id="7757"/>
    <lineage>
        <taxon>Eukaryota</taxon>
        <taxon>Metazoa</taxon>
        <taxon>Chordata</taxon>
        <taxon>Craniata</taxon>
        <taxon>Vertebrata</taxon>
        <taxon>Cyclostomata</taxon>
        <taxon>Hyperoartia</taxon>
        <taxon>Petromyzontiformes</taxon>
        <taxon>Petromyzontidae</taxon>
        <taxon>Petromyzon</taxon>
    </lineage>
</organism>
<comment type="similarity">
    <text evidence="7">Belongs to the phosphatidylethanolamine-binding protein family. Mitochondrion-specific ribosomal protein mL38 subfamily.</text>
</comment>
<dbReference type="Pfam" id="PF01161">
    <property type="entry name" value="PBP"/>
    <property type="match status" value="1"/>
</dbReference>
<gene>
    <name evidence="11 12 13" type="primary">MRPL38</name>
</gene>
<keyword evidence="2" id="KW-0809">Transit peptide</keyword>
<dbReference type="AlphaFoldDB" id="A0AAJ7TRU6"/>
<dbReference type="SUPFAM" id="SSF49777">
    <property type="entry name" value="PEBP-like"/>
    <property type="match status" value="1"/>
</dbReference>
<evidence type="ECO:0000256" key="8">
    <source>
        <dbReference type="ARBA" id="ARBA00039444"/>
    </source>
</evidence>
<dbReference type="PANTHER" id="PTHR11362">
    <property type="entry name" value="PHOSPHATIDYLETHANOLAMINE-BINDING PROTEIN"/>
    <property type="match status" value="1"/>
</dbReference>
<evidence type="ECO:0000313" key="10">
    <source>
        <dbReference type="Proteomes" id="UP001318040"/>
    </source>
</evidence>
<dbReference type="CTD" id="64978"/>
<protein>
    <recommendedName>
        <fullName evidence="8">Large ribosomal subunit protein mL38</fullName>
    </recommendedName>
    <alternativeName>
        <fullName evidence="9">39S ribosomal protein L38, mitochondrial</fullName>
    </alternativeName>
</protein>
<dbReference type="GO" id="GO:0005762">
    <property type="term" value="C:mitochondrial large ribosomal subunit"/>
    <property type="evidence" value="ECO:0007669"/>
    <property type="project" value="TreeGrafter"/>
</dbReference>
<evidence type="ECO:0000256" key="1">
    <source>
        <dbReference type="ARBA" id="ARBA00004173"/>
    </source>
</evidence>
<accession>A0AAJ7TRU6</accession>
<evidence type="ECO:0000256" key="7">
    <source>
        <dbReference type="ARBA" id="ARBA00038016"/>
    </source>
</evidence>
<reference evidence="11 12" key="1">
    <citation type="submission" date="2025-04" db="UniProtKB">
        <authorList>
            <consortium name="RefSeq"/>
        </authorList>
    </citation>
    <scope>IDENTIFICATION</scope>
    <source>
        <tissue evidence="11 12">Sperm</tissue>
    </source>
</reference>
<dbReference type="Proteomes" id="UP001318040">
    <property type="component" value="Chromosome 37"/>
</dbReference>
<dbReference type="GeneID" id="116949571"/>
<dbReference type="RefSeq" id="XP_032822898.1">
    <property type="nucleotide sequence ID" value="XM_032967007.1"/>
</dbReference>
<evidence type="ECO:0000313" key="11">
    <source>
        <dbReference type="RefSeq" id="XP_032822896.1"/>
    </source>
</evidence>
<keyword evidence="4" id="KW-0175">Coiled coil</keyword>
<dbReference type="InterPro" id="IPR008914">
    <property type="entry name" value="PEBP"/>
</dbReference>
<keyword evidence="10" id="KW-1185">Reference proteome</keyword>
<evidence type="ECO:0000256" key="6">
    <source>
        <dbReference type="ARBA" id="ARBA00023274"/>
    </source>
</evidence>
<dbReference type="RefSeq" id="XP_032822896.1">
    <property type="nucleotide sequence ID" value="XM_032967005.1"/>
</dbReference>
<dbReference type="PANTHER" id="PTHR11362:SF133">
    <property type="entry name" value="LARGE RIBOSOMAL SUBUNIT PROTEIN ML38"/>
    <property type="match status" value="1"/>
</dbReference>
<dbReference type="InterPro" id="IPR035810">
    <property type="entry name" value="PEBP_euk"/>
</dbReference>
<evidence type="ECO:0000313" key="13">
    <source>
        <dbReference type="RefSeq" id="XP_032822898.1"/>
    </source>
</evidence>
<evidence type="ECO:0000256" key="4">
    <source>
        <dbReference type="ARBA" id="ARBA00023054"/>
    </source>
</evidence>
<dbReference type="GO" id="GO:0005743">
    <property type="term" value="C:mitochondrial inner membrane"/>
    <property type="evidence" value="ECO:0007669"/>
    <property type="project" value="UniProtKB-ARBA"/>
</dbReference>
<dbReference type="RefSeq" id="XP_032822897.1">
    <property type="nucleotide sequence ID" value="XM_032967006.1"/>
</dbReference>
<name>A0AAJ7TRU6_PETMA</name>
<keyword evidence="5" id="KW-0496">Mitochondrion</keyword>
<keyword evidence="6" id="KW-0687">Ribonucleoprotein</keyword>
<proteinExistence type="inferred from homology"/>
<evidence type="ECO:0000256" key="5">
    <source>
        <dbReference type="ARBA" id="ARBA00023128"/>
    </source>
</evidence>
<evidence type="ECO:0000256" key="2">
    <source>
        <dbReference type="ARBA" id="ARBA00022946"/>
    </source>
</evidence>
<evidence type="ECO:0000256" key="3">
    <source>
        <dbReference type="ARBA" id="ARBA00022980"/>
    </source>
</evidence>
<dbReference type="FunFam" id="3.90.280.10:FF:000002">
    <property type="entry name" value="39S ribosomal protein L38, mitochondrial"/>
    <property type="match status" value="1"/>
</dbReference>
<dbReference type="Gene3D" id="3.90.280.10">
    <property type="entry name" value="PEBP-like"/>
    <property type="match status" value="1"/>
</dbReference>
<dbReference type="InterPro" id="IPR036610">
    <property type="entry name" value="PEBP-like_sf"/>
</dbReference>
<keyword evidence="3 11" id="KW-0689">Ribosomal protein</keyword>
<sequence length="394" mass="46064">MAGLATRGRFASMMAKQLGLSRALRTTACAEGRRAPLGPMPNEDIDVRKLDELEKYRSYTPYYKRAEAERIKHKWWKTYRDFMLYNGARVKPDEYGSGRPVNIGLPHLRPARAAERLARRTVLRENRRNADLERAARMRTLQIPLDEVRADWEKTTGPQHIHGIVSHYGIYRDMYKGAEFVPRVMLRVAYALPKEDATAPVYYGNVLMPFETQEAPEVTFEANEDSLWTLILTNLDGHLQDNESEYLHWFVGNIPGGRVSMGQTVCHYLTPFPAKGTGYHRLVFLLYKQEHLLDFGTEIRPEPCRSLKERTFRTFDFYKKHEDDITPAGIAFFQSHWDESVTDIFHNTLDMREPVFEYDWPKPYHPPQVKYPHKKTLRYLDLHRESNEPTYGNH</sequence>
<dbReference type="CDD" id="cd00866">
    <property type="entry name" value="PEBP_euk"/>
    <property type="match status" value="1"/>
</dbReference>
<dbReference type="KEGG" id="pmrn:116949571"/>